<proteinExistence type="predicted"/>
<organism evidence="2 3">
    <name type="scientific">Halioglobus maricola</name>
    <dbReference type="NCBI Taxonomy" id="2601894"/>
    <lineage>
        <taxon>Bacteria</taxon>
        <taxon>Pseudomonadati</taxon>
        <taxon>Pseudomonadota</taxon>
        <taxon>Gammaproteobacteria</taxon>
        <taxon>Cellvibrionales</taxon>
        <taxon>Halieaceae</taxon>
        <taxon>Halioglobus</taxon>
    </lineage>
</organism>
<sequence length="325" mass="36993">MSSTKSLPRWPWADIVTEEEGIYTSLQSLVRLRYTAGGFSYLPKQPVRSLLAGRKRSKLRGRGLDFDELRHYRPGDDIRTMDWRVTNRTGKPHVRVYTEERDRPVIVVVDQRLPMFFGSELKMKSVVAAEVAAMTAWRVLGVGDRIGAILFNDERILDVRPSRSEKKVMAWLGDLETMNRQLSVNSGTIARPEALAEALDATQRMISHDYLVILVSDFFGWDERSLQGIRRIGEHNDIICTMVYDPLERDISSADQLVVSDGRYQLEIDPVREDLGQRFEASVESSYANVQAELLRHQIPVIPVHTSDSTAAQLRKQLGGQRVLQ</sequence>
<dbReference type="SUPFAM" id="SSF53300">
    <property type="entry name" value="vWA-like"/>
    <property type="match status" value="1"/>
</dbReference>
<feature type="domain" description="DUF58" evidence="1">
    <location>
        <begin position="68"/>
        <end position="284"/>
    </location>
</feature>
<dbReference type="InterPro" id="IPR002881">
    <property type="entry name" value="DUF58"/>
</dbReference>
<dbReference type="PANTHER" id="PTHR33608:SF12">
    <property type="entry name" value="DUF58 DOMAIN-CONTAINING PROTEIN"/>
    <property type="match status" value="1"/>
</dbReference>
<evidence type="ECO:0000313" key="3">
    <source>
        <dbReference type="Proteomes" id="UP000326287"/>
    </source>
</evidence>
<dbReference type="KEGG" id="halc:EY643_00655"/>
<dbReference type="InterPro" id="IPR036465">
    <property type="entry name" value="vWFA_dom_sf"/>
</dbReference>
<dbReference type="EMBL" id="CP036422">
    <property type="protein sequence ID" value="QFU74275.1"/>
    <property type="molecule type" value="Genomic_DNA"/>
</dbReference>
<protein>
    <submittedName>
        <fullName evidence="2">DUF58 domain-containing protein</fullName>
    </submittedName>
</protein>
<dbReference type="Pfam" id="PF01882">
    <property type="entry name" value="DUF58"/>
    <property type="match status" value="1"/>
</dbReference>
<reference evidence="2 3" key="1">
    <citation type="submission" date="2019-02" db="EMBL/GenBank/DDBJ databases">
        <authorList>
            <person name="Li S.-H."/>
        </authorList>
    </citation>
    <scope>NUCLEOTIDE SEQUENCE [LARGE SCALE GENOMIC DNA]</scope>
    <source>
        <strain evidence="2 3">IMCC14385</strain>
    </source>
</reference>
<dbReference type="Proteomes" id="UP000326287">
    <property type="component" value="Chromosome"/>
</dbReference>
<evidence type="ECO:0000313" key="2">
    <source>
        <dbReference type="EMBL" id="QFU74275.1"/>
    </source>
</evidence>
<dbReference type="PANTHER" id="PTHR33608">
    <property type="entry name" value="BLL2464 PROTEIN"/>
    <property type="match status" value="1"/>
</dbReference>
<name>A0A5P9NFC3_9GAMM</name>
<evidence type="ECO:0000259" key="1">
    <source>
        <dbReference type="Pfam" id="PF01882"/>
    </source>
</evidence>
<dbReference type="AlphaFoldDB" id="A0A5P9NFC3"/>
<keyword evidence="3" id="KW-1185">Reference proteome</keyword>
<gene>
    <name evidence="2" type="ORF">EY643_00655</name>
</gene>
<dbReference type="OrthoDB" id="9776116at2"/>
<accession>A0A5P9NFC3</accession>